<name>A0A4V1N0E9_9BACT</name>
<evidence type="ECO:0000259" key="1">
    <source>
        <dbReference type="Pfam" id="PF18935"/>
    </source>
</evidence>
<evidence type="ECO:0000313" key="3">
    <source>
        <dbReference type="Proteomes" id="UP000289703"/>
    </source>
</evidence>
<reference evidence="2 3" key="1">
    <citation type="submission" date="2019-01" db="EMBL/GenBank/DDBJ databases">
        <title>Ancylomarina salipaludis sp. nov., isolated from a salt marsh.</title>
        <authorList>
            <person name="Yoon J.-H."/>
        </authorList>
    </citation>
    <scope>NUCLEOTIDE SEQUENCE [LARGE SCALE GENOMIC DNA]</scope>
    <source>
        <strain evidence="2 3">SHSM-M15</strain>
    </source>
</reference>
<accession>A0A4V1N0E9</accession>
<protein>
    <recommendedName>
        <fullName evidence="1">DUF5683 domain-containing protein</fullName>
    </recommendedName>
</protein>
<organism evidence="2 3">
    <name type="scientific">Ancylomarina salipaludis</name>
    <dbReference type="NCBI Taxonomy" id="2501299"/>
    <lineage>
        <taxon>Bacteria</taxon>
        <taxon>Pseudomonadati</taxon>
        <taxon>Bacteroidota</taxon>
        <taxon>Bacteroidia</taxon>
        <taxon>Marinilabiliales</taxon>
        <taxon>Marinifilaceae</taxon>
        <taxon>Ancylomarina</taxon>
    </lineage>
</organism>
<dbReference type="OrthoDB" id="9813910at2"/>
<evidence type="ECO:0000313" key="2">
    <source>
        <dbReference type="EMBL" id="RXQ96583.1"/>
    </source>
</evidence>
<dbReference type="Proteomes" id="UP000289703">
    <property type="component" value="Unassembled WGS sequence"/>
</dbReference>
<comment type="caution">
    <text evidence="2">The sequence shown here is derived from an EMBL/GenBank/DDBJ whole genome shotgun (WGS) entry which is preliminary data.</text>
</comment>
<dbReference type="EMBL" id="SAXA01000002">
    <property type="protein sequence ID" value="RXQ96583.1"/>
    <property type="molecule type" value="Genomic_DNA"/>
</dbReference>
<dbReference type="InterPro" id="IPR043738">
    <property type="entry name" value="DUF5683"/>
</dbReference>
<proteinExistence type="predicted"/>
<dbReference type="RefSeq" id="WP_129252746.1">
    <property type="nucleotide sequence ID" value="NZ_SAXA01000002.1"/>
</dbReference>
<sequence length="217" mass="24866">MNKLKTLLLFVVVCFVVLISGQNVQAQKIESDSVYTPIKIKEHSPHKATIYSAIFPGLGQIYNRKYWKLPILYGGIGVTLYAIGWNSTQYNDYKNGYIDLTKYLEYKNQPEGGTIEEPSSKRYEKLIGDFDFVNSTAREDDWYKTRLKNGKDKYKHDRDLSYIILVGVYVLNIIDATVDAHFTNFNINDDLSMTVQPKMNYSPVSGNTLGLSCRINF</sequence>
<feature type="domain" description="DUF5683" evidence="1">
    <location>
        <begin position="42"/>
        <end position="217"/>
    </location>
</feature>
<keyword evidence="3" id="KW-1185">Reference proteome</keyword>
<gene>
    <name evidence="2" type="ORF">EO244_02860</name>
</gene>
<dbReference type="AlphaFoldDB" id="A0A4V1N0E9"/>
<dbReference type="Pfam" id="PF18935">
    <property type="entry name" value="DUF5683"/>
    <property type="match status" value="1"/>
</dbReference>